<proteinExistence type="predicted"/>
<dbReference type="AlphaFoldDB" id="A0A7C5Z6L6"/>
<accession>A0A7C5Z6L6</accession>
<organism evidence="3">
    <name type="scientific">Ignisphaera aggregans</name>
    <dbReference type="NCBI Taxonomy" id="334771"/>
    <lineage>
        <taxon>Archaea</taxon>
        <taxon>Thermoproteota</taxon>
        <taxon>Thermoprotei</taxon>
        <taxon>Desulfurococcales</taxon>
        <taxon>Desulfurococcaceae</taxon>
        <taxon>Ignisphaera</taxon>
    </lineage>
</organism>
<protein>
    <submittedName>
        <fullName evidence="3">HEPN domain-containing protein</fullName>
    </submittedName>
</protein>
<dbReference type="EMBL" id="DRZI01000007">
    <property type="protein sequence ID" value="HHP81067.1"/>
    <property type="molecule type" value="Genomic_DNA"/>
</dbReference>
<dbReference type="SUPFAM" id="SSF81593">
    <property type="entry name" value="Nucleotidyltransferase substrate binding subunit/domain"/>
    <property type="match status" value="1"/>
</dbReference>
<dbReference type="PROSITE" id="PS50910">
    <property type="entry name" value="HEPN"/>
    <property type="match status" value="1"/>
</dbReference>
<dbReference type="Pfam" id="PF05168">
    <property type="entry name" value="HEPN"/>
    <property type="match status" value="1"/>
</dbReference>
<evidence type="ECO:0000313" key="2">
    <source>
        <dbReference type="EMBL" id="HHP81067.1"/>
    </source>
</evidence>
<dbReference type="InterPro" id="IPR007842">
    <property type="entry name" value="HEPN_dom"/>
</dbReference>
<reference evidence="3" key="1">
    <citation type="journal article" date="2020" name="mSystems">
        <title>Genome- and Community-Level Interaction Insights into Carbon Utilization and Element Cycling Functions of Hydrothermarchaeota in Hydrothermal Sediment.</title>
        <authorList>
            <person name="Zhou Z."/>
            <person name="Liu Y."/>
            <person name="Xu W."/>
            <person name="Pan J."/>
            <person name="Luo Z.H."/>
            <person name="Li M."/>
        </authorList>
    </citation>
    <scope>NUCLEOTIDE SEQUENCE [LARGE SCALE GENOMIC DNA]</scope>
    <source>
        <strain evidence="3">SpSt-1</strain>
        <strain evidence="2">SpSt-1121</strain>
    </source>
</reference>
<evidence type="ECO:0000313" key="3">
    <source>
        <dbReference type="EMBL" id="HHR97136.1"/>
    </source>
</evidence>
<gene>
    <name evidence="3" type="ORF">ENL47_10175</name>
    <name evidence="2" type="ORF">ENM84_00225</name>
</gene>
<dbReference type="Gene3D" id="1.20.120.330">
    <property type="entry name" value="Nucleotidyltransferases domain 2"/>
    <property type="match status" value="1"/>
</dbReference>
<evidence type="ECO:0000259" key="1">
    <source>
        <dbReference type="PROSITE" id="PS50910"/>
    </source>
</evidence>
<dbReference type="SMART" id="SM00748">
    <property type="entry name" value="HEPN"/>
    <property type="match status" value="1"/>
</dbReference>
<name>A0A7C5Z6L6_9CREN</name>
<dbReference type="EMBL" id="DRUB01000200">
    <property type="protein sequence ID" value="HHR97136.1"/>
    <property type="molecule type" value="Genomic_DNA"/>
</dbReference>
<comment type="caution">
    <text evidence="3">The sequence shown here is derived from an EMBL/GenBank/DDBJ whole genome shotgun (WGS) entry which is preliminary data.</text>
</comment>
<feature type="domain" description="HEPN" evidence="1">
    <location>
        <begin position="10"/>
        <end position="122"/>
    </location>
</feature>
<sequence length="134" mass="15487">MSYERYRDWLEEAIDDLEAAKGLFQLGKWSKVCFFSHQASEKALKAFCIKKLGIYIHIHSIAKLLEEINKAVNLPKDLVVKAGKLDRHYIPTRYPNAWPALPPYKHYSKDDAEEALGIAAEVVEFVKREIERDP</sequence>